<protein>
    <submittedName>
        <fullName evidence="2">Nuclear transport factor 2 family protein</fullName>
    </submittedName>
</protein>
<accession>A0A368EKI0</accession>
<evidence type="ECO:0000313" key="2">
    <source>
        <dbReference type="EMBL" id="RCL85166.1"/>
    </source>
</evidence>
<proteinExistence type="predicted"/>
<gene>
    <name evidence="2" type="ORF">DBW64_01730</name>
</gene>
<organism evidence="2 3">
    <name type="scientific">PS1 clade bacterium</name>
    <dbReference type="NCBI Taxonomy" id="2175152"/>
    <lineage>
        <taxon>Bacteria</taxon>
        <taxon>Pseudomonadati</taxon>
        <taxon>Pseudomonadota</taxon>
        <taxon>Alphaproteobacteria</taxon>
        <taxon>PS1 clade</taxon>
    </lineage>
</organism>
<comment type="caution">
    <text evidence="2">The sequence shown here is derived from an EMBL/GenBank/DDBJ whole genome shotgun (WGS) entry which is preliminary data.</text>
</comment>
<dbReference type="EMBL" id="QOQK01000004">
    <property type="protein sequence ID" value="RCL85166.1"/>
    <property type="molecule type" value="Genomic_DNA"/>
</dbReference>
<evidence type="ECO:0000313" key="3">
    <source>
        <dbReference type="Proteomes" id="UP000252289"/>
    </source>
</evidence>
<dbReference type="InterPro" id="IPR037401">
    <property type="entry name" value="SnoaL-like"/>
</dbReference>
<dbReference type="AlphaFoldDB" id="A0A368EKI0"/>
<dbReference type="Gene3D" id="3.10.450.50">
    <property type="match status" value="1"/>
</dbReference>
<dbReference type="Pfam" id="PF13577">
    <property type="entry name" value="SnoaL_4"/>
    <property type="match status" value="1"/>
</dbReference>
<feature type="domain" description="SnoaL-like" evidence="1">
    <location>
        <begin position="13"/>
        <end position="139"/>
    </location>
</feature>
<dbReference type="SUPFAM" id="SSF54427">
    <property type="entry name" value="NTF2-like"/>
    <property type="match status" value="1"/>
</dbReference>
<sequence>MSFSKEEIKNLKQLLEVEKIRSLRMKYNQLIDSRDLNQLVNLFTPDGICEFGPYGSWKGRREIYKNYFEVFEDNWMHKFSSMHYNTNHLVDLIDDNSARGTCYLLDIDARKSPQENPLIWLAFYDETYVKVDQEWKISKSAINFVWPERILSSLE</sequence>
<dbReference type="InterPro" id="IPR032710">
    <property type="entry name" value="NTF2-like_dom_sf"/>
</dbReference>
<name>A0A368EKI0_9PROT</name>
<dbReference type="Proteomes" id="UP000252289">
    <property type="component" value="Unassembled WGS sequence"/>
</dbReference>
<evidence type="ECO:0000259" key="1">
    <source>
        <dbReference type="Pfam" id="PF13577"/>
    </source>
</evidence>
<reference evidence="2 3" key="1">
    <citation type="journal article" date="2018" name="Microbiome">
        <title>Fine metagenomic profile of the Mediterranean stratified and mixed water columns revealed by assembly and recruitment.</title>
        <authorList>
            <person name="Haro-Moreno J.M."/>
            <person name="Lopez-Perez M."/>
            <person name="De La Torre J.R."/>
            <person name="Picazo A."/>
            <person name="Camacho A."/>
            <person name="Rodriguez-Valera F."/>
        </authorList>
    </citation>
    <scope>NUCLEOTIDE SEQUENCE [LARGE SCALE GENOMIC DNA]</scope>
    <source>
        <strain evidence="2">MED-G50</strain>
    </source>
</reference>